<feature type="region of interest" description="Disordered" evidence="1">
    <location>
        <begin position="208"/>
        <end position="230"/>
    </location>
</feature>
<evidence type="ECO:0000256" key="1">
    <source>
        <dbReference type="SAM" id="MobiDB-lite"/>
    </source>
</evidence>
<evidence type="ECO:0000313" key="3">
    <source>
        <dbReference type="Proteomes" id="UP000286415"/>
    </source>
</evidence>
<gene>
    <name evidence="2" type="ORF">CSKR_202749</name>
</gene>
<proteinExistence type="predicted"/>
<dbReference type="OrthoDB" id="10308335at2759"/>
<comment type="caution">
    <text evidence="2">The sequence shown here is derived from an EMBL/GenBank/DDBJ whole genome shotgun (WGS) entry which is preliminary data.</text>
</comment>
<reference evidence="2 3" key="1">
    <citation type="journal article" date="2018" name="Biotechnol. Adv.">
        <title>Improved genomic resources and new bioinformatic workflow for the carcinogenic parasite Clonorchis sinensis: Biotechnological implications.</title>
        <authorList>
            <person name="Wang D."/>
            <person name="Korhonen P.K."/>
            <person name="Gasser R.B."/>
            <person name="Young N.D."/>
        </authorList>
    </citation>
    <scope>NUCLEOTIDE SEQUENCE [LARGE SCALE GENOMIC DNA]</scope>
    <source>
        <strain evidence="2">Cs-k2</strain>
    </source>
</reference>
<dbReference type="AlphaFoldDB" id="A0A8T1M2F3"/>
<organism evidence="2 3">
    <name type="scientific">Clonorchis sinensis</name>
    <name type="common">Chinese liver fluke</name>
    <dbReference type="NCBI Taxonomy" id="79923"/>
    <lineage>
        <taxon>Eukaryota</taxon>
        <taxon>Metazoa</taxon>
        <taxon>Spiralia</taxon>
        <taxon>Lophotrochozoa</taxon>
        <taxon>Platyhelminthes</taxon>
        <taxon>Trematoda</taxon>
        <taxon>Digenea</taxon>
        <taxon>Opisthorchiida</taxon>
        <taxon>Opisthorchiata</taxon>
        <taxon>Opisthorchiidae</taxon>
        <taxon>Clonorchis</taxon>
    </lineage>
</organism>
<dbReference type="EMBL" id="NIRI02000056">
    <property type="protein sequence ID" value="KAG5443169.1"/>
    <property type="molecule type" value="Genomic_DNA"/>
</dbReference>
<name>A0A8T1M2F3_CLOSI</name>
<keyword evidence="3" id="KW-1185">Reference proteome</keyword>
<accession>A0A8T1M2F3</accession>
<feature type="region of interest" description="Disordered" evidence="1">
    <location>
        <begin position="1"/>
        <end position="41"/>
    </location>
</feature>
<protein>
    <submittedName>
        <fullName evidence="2">Uncharacterized protein</fullName>
    </submittedName>
</protein>
<reference evidence="2 3" key="2">
    <citation type="journal article" date="2021" name="Genomics">
        <title>High-quality reference genome for Clonorchis sinensis.</title>
        <authorList>
            <person name="Young N.D."/>
            <person name="Stroehlein A.J."/>
            <person name="Kinkar L."/>
            <person name="Wang T."/>
            <person name="Sohn W.M."/>
            <person name="Chang B.C.H."/>
            <person name="Kaur P."/>
            <person name="Weisz D."/>
            <person name="Dudchenko O."/>
            <person name="Aiden E.L."/>
            <person name="Korhonen P.K."/>
            <person name="Gasser R.B."/>
        </authorList>
    </citation>
    <scope>NUCLEOTIDE SEQUENCE [LARGE SCALE GENOMIC DNA]</scope>
    <source>
        <strain evidence="2">Cs-k2</strain>
    </source>
</reference>
<evidence type="ECO:0000313" key="2">
    <source>
        <dbReference type="EMBL" id="KAG5443169.1"/>
    </source>
</evidence>
<dbReference type="Proteomes" id="UP000286415">
    <property type="component" value="Unassembled WGS sequence"/>
</dbReference>
<sequence length="230" mass="25960">MSGYIYHRSSPPSAEVNFRSPRRATLPAQREPPIPTRNRGRRASSYYPFVWRRTLYANALKSLVRARNAQRDRALAMLGFPVGGKISRRGREAAVQTGNSLYTYLTGRQESPFQTTINSPATTSKVFPTTTSRVPVRDQATSPIPILRPIFEFPTMLDTSTYLFNLLERKNGPTLSSSCPSCSCAVEDKHEAEKDYWIPTPKAPMITKDTTESWMSVPRDEKRLPPNGEF</sequence>